<dbReference type="GO" id="GO:0003677">
    <property type="term" value="F:DNA binding"/>
    <property type="evidence" value="ECO:0007669"/>
    <property type="project" value="UniProtKB-UniRule"/>
</dbReference>
<keyword evidence="7" id="KW-0347">Helicase</keyword>
<comment type="subunit">
    <text evidence="5">Component of the INO80 chromatin-remodeling complex.</text>
</comment>
<dbReference type="GO" id="GO:0006338">
    <property type="term" value="P:chromatin remodeling"/>
    <property type="evidence" value="ECO:0007669"/>
    <property type="project" value="UniProtKB-UniRule"/>
</dbReference>
<keyword evidence="5" id="KW-0227">DNA damage</keyword>
<reference evidence="7 8" key="1">
    <citation type="journal article" date="2016" name="Sci. Rep.">
        <title>The genome sequence of the outbreeding globe artichoke constructed de novo incorporating a phase-aware low-pass sequencing strategy of F1 progeny.</title>
        <authorList>
            <person name="Scaglione D."/>
            <person name="Reyes-Chin-Wo S."/>
            <person name="Acquadro A."/>
            <person name="Froenicke L."/>
            <person name="Portis E."/>
            <person name="Beitel C."/>
            <person name="Tirone M."/>
            <person name="Mauro R."/>
            <person name="Lo Monaco A."/>
            <person name="Mauromicale G."/>
            <person name="Faccioli P."/>
            <person name="Cattivelli L."/>
            <person name="Rieseberg L."/>
            <person name="Michelmore R."/>
            <person name="Lanteri S."/>
        </authorList>
    </citation>
    <scope>NUCLEOTIDE SEQUENCE [LARGE SCALE GENOMIC DNA]</scope>
    <source>
        <strain evidence="7">2C</strain>
    </source>
</reference>
<evidence type="ECO:0000256" key="3">
    <source>
        <dbReference type="ARBA" id="ARBA00022801"/>
    </source>
</evidence>
<dbReference type="PANTHER" id="PTHR45685:SF2">
    <property type="entry name" value="CHROMATIN-REMODELING ATPASE INO80"/>
    <property type="match status" value="1"/>
</dbReference>
<comment type="function">
    <text evidence="5">ATPase component of the INO80 complex which remodels chromatin by shifting nucleosomes and is involved in DNA repair.</text>
</comment>
<dbReference type="EMBL" id="LEKV01006930">
    <property type="protein sequence ID" value="KVH32027.1"/>
    <property type="molecule type" value="Genomic_DNA"/>
</dbReference>
<dbReference type="AlphaFoldDB" id="A0A103UAG6"/>
<organism evidence="7 8">
    <name type="scientific">Cynara cardunculus var. scolymus</name>
    <name type="common">Globe artichoke</name>
    <name type="synonym">Cynara scolymus</name>
    <dbReference type="NCBI Taxonomy" id="59895"/>
    <lineage>
        <taxon>Eukaryota</taxon>
        <taxon>Viridiplantae</taxon>
        <taxon>Streptophyta</taxon>
        <taxon>Embryophyta</taxon>
        <taxon>Tracheophyta</taxon>
        <taxon>Spermatophyta</taxon>
        <taxon>Magnoliopsida</taxon>
        <taxon>eudicotyledons</taxon>
        <taxon>Gunneridae</taxon>
        <taxon>Pentapetalae</taxon>
        <taxon>asterids</taxon>
        <taxon>campanulids</taxon>
        <taxon>Asterales</taxon>
        <taxon>Asteraceae</taxon>
        <taxon>Carduoideae</taxon>
        <taxon>Cardueae</taxon>
        <taxon>Carduinae</taxon>
        <taxon>Cynara</taxon>
    </lineage>
</organism>
<dbReference type="GO" id="GO:0042393">
    <property type="term" value="F:histone binding"/>
    <property type="evidence" value="ECO:0007669"/>
    <property type="project" value="TreeGrafter"/>
</dbReference>
<keyword evidence="5" id="KW-0234">DNA repair</keyword>
<dbReference type="InterPro" id="IPR049730">
    <property type="entry name" value="SNF2/RAD54-like_C"/>
</dbReference>
<dbReference type="SUPFAM" id="SSF52540">
    <property type="entry name" value="P-loop containing nucleoside triphosphate hydrolases"/>
    <property type="match status" value="1"/>
</dbReference>
<dbReference type="Proteomes" id="UP000243975">
    <property type="component" value="Unassembled WGS sequence"/>
</dbReference>
<evidence type="ECO:0000313" key="7">
    <source>
        <dbReference type="EMBL" id="KVH32027.1"/>
    </source>
</evidence>
<evidence type="ECO:0000256" key="1">
    <source>
        <dbReference type="ARBA" id="ARBA00004123"/>
    </source>
</evidence>
<dbReference type="InterPro" id="IPR027417">
    <property type="entry name" value="P-loop_NTPase"/>
</dbReference>
<dbReference type="PANTHER" id="PTHR45685">
    <property type="entry name" value="HELICASE SRCAP-RELATED"/>
    <property type="match status" value="1"/>
</dbReference>
<keyword evidence="5" id="KW-0238">DNA-binding</keyword>
<dbReference type="GO" id="GO:0006281">
    <property type="term" value="P:DNA repair"/>
    <property type="evidence" value="ECO:0007669"/>
    <property type="project" value="UniProtKB-UniRule"/>
</dbReference>
<keyword evidence="8" id="KW-1185">Reference proteome</keyword>
<keyword evidence="3 5" id="KW-0378">Hydrolase</keyword>
<protein>
    <recommendedName>
        <fullName evidence="5">Chromatin-remodeling ATPase INO80</fullName>
        <ecNumber evidence="5">3.6.4.-</ecNumber>
    </recommendedName>
</protein>
<dbReference type="EC" id="3.6.4.-" evidence="5"/>
<evidence type="ECO:0000259" key="6">
    <source>
        <dbReference type="Pfam" id="PF00271"/>
    </source>
</evidence>
<evidence type="ECO:0000256" key="2">
    <source>
        <dbReference type="ARBA" id="ARBA00022741"/>
    </source>
</evidence>
<dbReference type="GO" id="GO:0031011">
    <property type="term" value="C:Ino80 complex"/>
    <property type="evidence" value="ECO:0007669"/>
    <property type="project" value="UniProtKB-UniRule"/>
</dbReference>
<name>A0A103UAG6_CYNCS</name>
<dbReference type="Gramene" id="KVH32027">
    <property type="protein sequence ID" value="KVH32027"/>
    <property type="gene ID" value="Ccrd_025826"/>
</dbReference>
<dbReference type="CDD" id="cd18793">
    <property type="entry name" value="SF2_C_SNF"/>
    <property type="match status" value="1"/>
</dbReference>
<comment type="caution">
    <text evidence="7">The sequence shown here is derived from an EMBL/GenBank/DDBJ whole genome shotgun (WGS) entry which is preliminary data.</text>
</comment>
<evidence type="ECO:0000313" key="8">
    <source>
        <dbReference type="Proteomes" id="UP000243975"/>
    </source>
</evidence>
<dbReference type="Gene3D" id="3.40.50.300">
    <property type="entry name" value="P-loop containing nucleotide triphosphate hydrolases"/>
    <property type="match status" value="1"/>
</dbReference>
<comment type="subcellular location">
    <subcellularLocation>
        <location evidence="1 5">Nucleus</location>
    </subcellularLocation>
</comment>
<keyword evidence="4 5" id="KW-0067">ATP-binding</keyword>
<dbReference type="Pfam" id="PF00271">
    <property type="entry name" value="Helicase_C"/>
    <property type="match status" value="1"/>
</dbReference>
<dbReference type="InterPro" id="IPR050520">
    <property type="entry name" value="INO80/SWR1_helicase"/>
</dbReference>
<comment type="catalytic activity">
    <reaction evidence="5">
        <text>ATP + H2O = ADP + phosphate + H(+)</text>
        <dbReference type="Rhea" id="RHEA:13065"/>
        <dbReference type="ChEBI" id="CHEBI:15377"/>
        <dbReference type="ChEBI" id="CHEBI:15378"/>
        <dbReference type="ChEBI" id="CHEBI:30616"/>
        <dbReference type="ChEBI" id="CHEBI:43474"/>
        <dbReference type="ChEBI" id="CHEBI:456216"/>
    </reaction>
</comment>
<evidence type="ECO:0000256" key="4">
    <source>
        <dbReference type="ARBA" id="ARBA00022840"/>
    </source>
</evidence>
<gene>
    <name evidence="7" type="ORF">Ccrd_025826</name>
</gene>
<dbReference type="GO" id="GO:0016887">
    <property type="term" value="F:ATP hydrolysis activity"/>
    <property type="evidence" value="ECO:0007669"/>
    <property type="project" value="TreeGrafter"/>
</dbReference>
<evidence type="ECO:0000256" key="5">
    <source>
        <dbReference type="RuleBase" id="RU368001"/>
    </source>
</evidence>
<dbReference type="GO" id="GO:0004386">
    <property type="term" value="F:helicase activity"/>
    <property type="evidence" value="ECO:0007669"/>
    <property type="project" value="UniProtKB-KW"/>
</dbReference>
<dbReference type="InterPro" id="IPR001650">
    <property type="entry name" value="Helicase_C-like"/>
</dbReference>
<keyword evidence="2" id="KW-0547">Nucleotide-binding</keyword>
<dbReference type="STRING" id="59895.A0A103UAG6"/>
<accession>A0A103UAG6</accession>
<proteinExistence type="inferred from homology"/>
<comment type="domain">
    <text evidence="5">The DBINO region is involved in binding to DNA.</text>
</comment>
<dbReference type="GO" id="GO:0005524">
    <property type="term" value="F:ATP binding"/>
    <property type="evidence" value="ECO:0007669"/>
    <property type="project" value="UniProtKB-UniRule"/>
</dbReference>
<sequence length="206" mass="23732">MLLLPSKSETNVLRQRHATGPEDAPFETLVLPHPDRVISNVRLLHSAFSFIPKTRAPQLMPTGGFTYRKLTHKIFGSCPPMQSFDPAKMLGNHRACSFVCADDQDVEYYRGFWREYRYYSRTSPMKHVLISFCLCLFVEYESWCGGLGINLTAADTVIFYESVWNPTLDLQAMDRAHRLGQTKDASFFLLPLLHLEKFKCHVFQSF</sequence>
<comment type="similarity">
    <text evidence="5">Belongs to the SNF2/RAD54 helicase family.</text>
</comment>
<feature type="domain" description="Helicase C-terminal" evidence="6">
    <location>
        <begin position="145"/>
        <end position="180"/>
    </location>
</feature>